<protein>
    <recommendedName>
        <fullName evidence="4">Phage protein</fullName>
    </recommendedName>
</protein>
<gene>
    <name evidence="2" type="ORF">MUN89_15680</name>
</gene>
<dbReference type="Proteomes" id="UP000831787">
    <property type="component" value="Chromosome"/>
</dbReference>
<dbReference type="RefSeq" id="WP_244708710.1">
    <property type="nucleotide sequence ID" value="NZ_CP095073.1"/>
</dbReference>
<reference evidence="2 3" key="1">
    <citation type="submission" date="2022-04" db="EMBL/GenBank/DDBJ databases">
        <title>Halobacillus sp. isolated from saltern.</title>
        <authorList>
            <person name="Won M."/>
            <person name="Lee C.-M."/>
            <person name="Woen H.-Y."/>
            <person name="Kwon S.-W."/>
        </authorList>
    </citation>
    <scope>NUCLEOTIDE SEQUENCE [LARGE SCALE GENOMIC DNA]</scope>
    <source>
        <strain evidence="2 3">SSBR10-3</strain>
    </source>
</reference>
<keyword evidence="3" id="KW-1185">Reference proteome</keyword>
<evidence type="ECO:0000256" key="1">
    <source>
        <dbReference type="SAM" id="MobiDB-lite"/>
    </source>
</evidence>
<dbReference type="EMBL" id="CP095073">
    <property type="protein sequence ID" value="UOQ43351.1"/>
    <property type="molecule type" value="Genomic_DNA"/>
</dbReference>
<sequence length="143" mass="16024">MAKKLTAGVLQGKSYTETMKDLEFNGEMFELEIRALDNEEATKVQTPSNEGVYVKMKPGLKGKMTRNVDLNMKENFRGQQESNYLAVAYGTTDESITYEVVKSEFPRKLVKEIAERVKQISGISNPEEVKGFSEGEDTPSDEG</sequence>
<organism evidence="2 3">
    <name type="scientific">Halobacillus salinarum</name>
    <dbReference type="NCBI Taxonomy" id="2932257"/>
    <lineage>
        <taxon>Bacteria</taxon>
        <taxon>Bacillati</taxon>
        <taxon>Bacillota</taxon>
        <taxon>Bacilli</taxon>
        <taxon>Bacillales</taxon>
        <taxon>Bacillaceae</taxon>
        <taxon>Halobacillus</taxon>
    </lineage>
</organism>
<proteinExistence type="predicted"/>
<evidence type="ECO:0000313" key="2">
    <source>
        <dbReference type="EMBL" id="UOQ43351.1"/>
    </source>
</evidence>
<accession>A0ABY4EGT7</accession>
<evidence type="ECO:0000313" key="3">
    <source>
        <dbReference type="Proteomes" id="UP000831787"/>
    </source>
</evidence>
<feature type="region of interest" description="Disordered" evidence="1">
    <location>
        <begin position="124"/>
        <end position="143"/>
    </location>
</feature>
<name>A0ABY4EGT7_9BACI</name>
<feature type="compositionally biased region" description="Acidic residues" evidence="1">
    <location>
        <begin position="134"/>
        <end position="143"/>
    </location>
</feature>
<evidence type="ECO:0008006" key="4">
    <source>
        <dbReference type="Google" id="ProtNLM"/>
    </source>
</evidence>